<dbReference type="AlphaFoldDB" id="A0A099P0D4"/>
<dbReference type="InterPro" id="IPR043132">
    <property type="entry name" value="BCAT-like_C"/>
</dbReference>
<dbReference type="EMBL" id="JQFK01000019">
    <property type="protein sequence ID" value="KGK38483.1"/>
    <property type="molecule type" value="Genomic_DNA"/>
</dbReference>
<dbReference type="InterPro" id="IPR043131">
    <property type="entry name" value="BCAT-like_N"/>
</dbReference>
<evidence type="ECO:0008006" key="4">
    <source>
        <dbReference type="Google" id="ProtNLM"/>
    </source>
</evidence>
<dbReference type="Gene3D" id="3.30.470.10">
    <property type="match status" value="1"/>
</dbReference>
<evidence type="ECO:0000256" key="1">
    <source>
        <dbReference type="ARBA" id="ARBA00009320"/>
    </source>
</evidence>
<sequence length="274" mass="30932">MSNTNIVDMINREFAVPESLQIFTTLRYDPSLSKQCAGNVGLDESCIYSLNDHIAKLNRSARYFQIDAHISKETILDGISAAFFHNGMDNSIPHRVKVSIALDGSMHVEMAPLPETHRLNTEIPQYASFQESTLSIPKYLHPWSGWYAHLDSQPSSVSPYTSFKTNIRDTYNAARRRRSITVGDRREVILYDGSGYLLEGSITSIACWREKDSQYAWVTPHLGRGCMDGIMRRKFIDTREIIQGDIEVGSLMDGEIILLMNALMGVQPAIVRLQ</sequence>
<dbReference type="eggNOG" id="ENOG502QQMK">
    <property type="taxonomic scope" value="Eukaryota"/>
</dbReference>
<reference evidence="3" key="1">
    <citation type="journal article" date="2014" name="Microb. Cell Fact.">
        <title>Exploiting Issatchenkia orientalis SD108 for succinic acid production.</title>
        <authorList>
            <person name="Xiao H."/>
            <person name="Shao Z."/>
            <person name="Jiang Y."/>
            <person name="Dole S."/>
            <person name="Zhao H."/>
        </authorList>
    </citation>
    <scope>NUCLEOTIDE SEQUENCE [LARGE SCALE GENOMIC DNA]</scope>
    <source>
        <strain evidence="3">SD108</strain>
    </source>
</reference>
<dbReference type="PANTHER" id="PTHR42743">
    <property type="entry name" value="AMINO-ACID AMINOTRANSFERASE"/>
    <property type="match status" value="1"/>
</dbReference>
<organism evidence="2 3">
    <name type="scientific">Pichia kudriavzevii</name>
    <name type="common">Yeast</name>
    <name type="synonym">Issatchenkia orientalis</name>
    <dbReference type="NCBI Taxonomy" id="4909"/>
    <lineage>
        <taxon>Eukaryota</taxon>
        <taxon>Fungi</taxon>
        <taxon>Dikarya</taxon>
        <taxon>Ascomycota</taxon>
        <taxon>Saccharomycotina</taxon>
        <taxon>Pichiomycetes</taxon>
        <taxon>Pichiales</taxon>
        <taxon>Pichiaceae</taxon>
        <taxon>Pichia</taxon>
    </lineage>
</organism>
<accession>A0A099P0D4</accession>
<comment type="similarity">
    <text evidence="1">Belongs to the class-IV pyridoxal-phosphate-dependent aminotransferase family.</text>
</comment>
<dbReference type="HOGENOM" id="CLU_020844_6_0_1"/>
<gene>
    <name evidence="2" type="ORF">JL09_g2353</name>
</gene>
<protein>
    <recommendedName>
        <fullName evidence="4">Aminodeoxychorismate lyase</fullName>
    </recommendedName>
</protein>
<dbReference type="PANTHER" id="PTHR42743:SF11">
    <property type="entry name" value="AMINODEOXYCHORISMATE LYASE"/>
    <property type="match status" value="1"/>
</dbReference>
<name>A0A099P0D4_PICKU</name>
<dbReference type="GO" id="GO:0046394">
    <property type="term" value="P:carboxylic acid biosynthetic process"/>
    <property type="evidence" value="ECO:0007669"/>
    <property type="project" value="UniProtKB-ARBA"/>
</dbReference>
<dbReference type="Pfam" id="PF01063">
    <property type="entry name" value="Aminotran_4"/>
    <property type="match status" value="1"/>
</dbReference>
<evidence type="ECO:0000313" key="2">
    <source>
        <dbReference type="EMBL" id="KGK38483.1"/>
    </source>
</evidence>
<proteinExistence type="inferred from homology"/>
<dbReference type="VEuPathDB" id="FungiDB:C5L36_0B06360"/>
<dbReference type="InterPro" id="IPR050571">
    <property type="entry name" value="Class-IV_PLP-Dep_Aminotrnsfr"/>
</dbReference>
<dbReference type="InterPro" id="IPR001544">
    <property type="entry name" value="Aminotrans_IV"/>
</dbReference>
<evidence type="ECO:0000313" key="3">
    <source>
        <dbReference type="Proteomes" id="UP000029867"/>
    </source>
</evidence>
<dbReference type="Proteomes" id="UP000029867">
    <property type="component" value="Unassembled WGS sequence"/>
</dbReference>
<comment type="caution">
    <text evidence="2">The sequence shown here is derived from an EMBL/GenBank/DDBJ whole genome shotgun (WGS) entry which is preliminary data.</text>
</comment>
<dbReference type="SUPFAM" id="SSF56752">
    <property type="entry name" value="D-aminoacid aminotransferase-like PLP-dependent enzymes"/>
    <property type="match status" value="1"/>
</dbReference>
<dbReference type="GO" id="GO:0003824">
    <property type="term" value="F:catalytic activity"/>
    <property type="evidence" value="ECO:0007669"/>
    <property type="project" value="InterPro"/>
</dbReference>
<dbReference type="Gene3D" id="3.20.10.10">
    <property type="entry name" value="D-amino Acid Aminotransferase, subunit A, domain 2"/>
    <property type="match status" value="1"/>
</dbReference>
<dbReference type="InterPro" id="IPR036038">
    <property type="entry name" value="Aminotransferase-like"/>
</dbReference>